<dbReference type="RefSeq" id="WP_093329102.1">
    <property type="nucleotide sequence ID" value="NZ_FOAF01000008.1"/>
</dbReference>
<protein>
    <submittedName>
        <fullName evidence="2">von Willebrand factor type A domain-containing protein</fullName>
    </submittedName>
</protein>
<evidence type="ECO:0000313" key="3">
    <source>
        <dbReference type="Proteomes" id="UP000199421"/>
    </source>
</evidence>
<dbReference type="EMBL" id="FOAF01000008">
    <property type="protein sequence ID" value="SEM17119.1"/>
    <property type="molecule type" value="Genomic_DNA"/>
</dbReference>
<dbReference type="SMART" id="SM00327">
    <property type="entry name" value="VWA"/>
    <property type="match status" value="1"/>
</dbReference>
<accession>A0A1H7W7S1</accession>
<dbReference type="Pfam" id="PF00092">
    <property type="entry name" value="VWA"/>
    <property type="match status" value="1"/>
</dbReference>
<proteinExistence type="predicted"/>
<dbReference type="CDD" id="cd00198">
    <property type="entry name" value="vWFA"/>
    <property type="match status" value="1"/>
</dbReference>
<dbReference type="InterPro" id="IPR002035">
    <property type="entry name" value="VWF_A"/>
</dbReference>
<dbReference type="Proteomes" id="UP000199421">
    <property type="component" value="Unassembled WGS sequence"/>
</dbReference>
<dbReference type="STRING" id="407022.SAMN05661044_04440"/>
<reference evidence="3" key="1">
    <citation type="submission" date="2016-10" db="EMBL/GenBank/DDBJ databases">
        <authorList>
            <person name="Varghese N."/>
            <person name="Submissions S."/>
        </authorList>
    </citation>
    <scope>NUCLEOTIDE SEQUENCE [LARGE SCALE GENOMIC DNA]</scope>
    <source>
        <strain evidence="3">DSM 18733</strain>
    </source>
</reference>
<name>A0A1H7W7S1_OLID1</name>
<feature type="domain" description="VWFA" evidence="1">
    <location>
        <begin position="119"/>
        <end position="287"/>
    </location>
</feature>
<dbReference type="OrthoDB" id="938596at2"/>
<dbReference type="Gene3D" id="3.40.50.410">
    <property type="entry name" value="von Willebrand factor, type A domain"/>
    <property type="match status" value="1"/>
</dbReference>
<organism evidence="2 3">
    <name type="scientific">Olivibacter domesticus</name>
    <name type="common">Pseudosphingobacterium domesticum</name>
    <dbReference type="NCBI Taxonomy" id="407022"/>
    <lineage>
        <taxon>Bacteria</taxon>
        <taxon>Pseudomonadati</taxon>
        <taxon>Bacteroidota</taxon>
        <taxon>Sphingobacteriia</taxon>
        <taxon>Sphingobacteriales</taxon>
        <taxon>Sphingobacteriaceae</taxon>
        <taxon>Olivibacter</taxon>
    </lineage>
</organism>
<sequence>MNKTHFFYQRLSFIGIFMLTFFLCSCSKDNNEEPPPIVAPLNDNSLPSAAILNIKVLEKSTDRLRFQMDLAVFRDSKNVEDNLNGSNFLIDTLVLSGNTTLFNNDHTQLITPGNVADYSALMLLDQSGSISSTDPENYRLEAAKIFCSNLGANNNIGLWSFANSNYTELVDFTTDTASVIQEIEKLRNQEGGSTPLYKSQYGAISYTRDNSTKANKAVLTFTDGEDTEYRPTSDEVVAHAKDKNVKLYNIGLEDVNTRLLLKQAVATNGAFLYAKDAKQLISIFGNLGKLLTNTAIYYQTEWTITGKDANNLFQGSGTVEHQLKITFPYGGEISVPFSFDYD</sequence>
<evidence type="ECO:0000259" key="1">
    <source>
        <dbReference type="PROSITE" id="PS50234"/>
    </source>
</evidence>
<evidence type="ECO:0000313" key="2">
    <source>
        <dbReference type="EMBL" id="SEM17119.1"/>
    </source>
</evidence>
<dbReference type="PROSITE" id="PS51257">
    <property type="entry name" value="PROKAR_LIPOPROTEIN"/>
    <property type="match status" value="1"/>
</dbReference>
<dbReference type="AlphaFoldDB" id="A0A1H7W7S1"/>
<dbReference type="SUPFAM" id="SSF53300">
    <property type="entry name" value="vWA-like"/>
    <property type="match status" value="1"/>
</dbReference>
<gene>
    <name evidence="2" type="ORF">SAMN05661044_04440</name>
</gene>
<keyword evidence="3" id="KW-1185">Reference proteome</keyword>
<dbReference type="PROSITE" id="PS50234">
    <property type="entry name" value="VWFA"/>
    <property type="match status" value="1"/>
</dbReference>
<dbReference type="InterPro" id="IPR036465">
    <property type="entry name" value="vWFA_dom_sf"/>
</dbReference>